<reference evidence="4" key="1">
    <citation type="submission" date="2020-08" db="EMBL/GenBank/DDBJ databases">
        <title>Genome public.</title>
        <authorList>
            <person name="Liu C."/>
            <person name="Sun Q."/>
        </authorList>
    </citation>
    <scope>NUCLEOTIDE SEQUENCE</scope>
    <source>
        <strain evidence="4">NSJ-23</strain>
    </source>
</reference>
<protein>
    <submittedName>
        <fullName evidence="4">S-layer homology domain-containing protein</fullName>
    </submittedName>
</protein>
<evidence type="ECO:0000256" key="2">
    <source>
        <dbReference type="SAM" id="SignalP"/>
    </source>
</evidence>
<evidence type="ECO:0000313" key="4">
    <source>
        <dbReference type="EMBL" id="MBC5722084.1"/>
    </source>
</evidence>
<dbReference type="AlphaFoldDB" id="A0A8J6J101"/>
<gene>
    <name evidence="4" type="ORF">H8S11_04550</name>
</gene>
<dbReference type="EMBL" id="JACOPO010000002">
    <property type="protein sequence ID" value="MBC5722084.1"/>
    <property type="molecule type" value="Genomic_DNA"/>
</dbReference>
<feature type="domain" description="SLH" evidence="3">
    <location>
        <begin position="80"/>
        <end position="143"/>
    </location>
</feature>
<keyword evidence="2" id="KW-0732">Signal</keyword>
<organism evidence="4 5">
    <name type="scientific">Flintibacter hominis</name>
    <dbReference type="NCBI Taxonomy" id="2763048"/>
    <lineage>
        <taxon>Bacteria</taxon>
        <taxon>Bacillati</taxon>
        <taxon>Bacillota</taxon>
        <taxon>Clostridia</taxon>
        <taxon>Eubacteriales</taxon>
        <taxon>Flintibacter</taxon>
    </lineage>
</organism>
<feature type="signal peptide" evidence="2">
    <location>
        <begin position="1"/>
        <end position="24"/>
    </location>
</feature>
<comment type="caution">
    <text evidence="4">The sequence shown here is derived from an EMBL/GenBank/DDBJ whole genome shotgun (WGS) entry which is preliminary data.</text>
</comment>
<keyword evidence="5" id="KW-1185">Reference proteome</keyword>
<evidence type="ECO:0000256" key="1">
    <source>
        <dbReference type="ARBA" id="ARBA00022737"/>
    </source>
</evidence>
<feature type="chain" id="PRO_5035223808" evidence="2">
    <location>
        <begin position="25"/>
        <end position="621"/>
    </location>
</feature>
<dbReference type="RefSeq" id="WP_186852341.1">
    <property type="nucleotide sequence ID" value="NZ_JACOPO010000002.1"/>
</dbReference>
<accession>A0A8J6J101</accession>
<evidence type="ECO:0000313" key="5">
    <source>
        <dbReference type="Proteomes" id="UP000628736"/>
    </source>
</evidence>
<sequence length="621" mass="65613">MRKKFTSALLTACLVLGLALPARAASQPQQEEAIQVVNALGIMVGDTNGNMNLSSRVTRAEFITMAVKATPGGEQIGQAATSPYPDVPRSHWASGYVEAGVAAGLVSGYTDGTFRPNREISLAEGVTIALQLLGYGPSDFSGAYPTGQLAMYHSLKLDQGVTAAGPSTLLTRQDAMYLFYNLMTANTKEGRPYLESLGYSLNAAGEIDLVALISGQMEGPVVAQGNWQSSLSFDPAQAKVYRNGGVSTLSAIQNYDVVYWNRAMRTLWAYSDKVTGTIQALEPSASNPTSVTVSGRTCTIETSSAAYSLSTLGEYALGDTVTLLLGREGGVAAVIGALSADESQQVGVVTSVSNSSYPDGKGGTYQAKTVTLLSTDGQTYRYQTTSSVKEGALVRAAVDDQGKVTLKGLTSASLTGKVNAAGTKLGSHPFAEGAEILDVSDGQGARIYPSRLAGLELTDSMVKYHSLNGSGEIETLVLNDVTGDAYRYGILTRMESTSAGEFSSYYSYELDVGGQQISLPQSTTRYPVERGPIRIKGDPAHPDGLYSLTLAGKGEASGGQFLSGSKGYTLSDNLMVYEYQDGAYYLSTLARVQGGRFELSGWYDKSESLGGRIRVIVARSI</sequence>
<dbReference type="InterPro" id="IPR001119">
    <property type="entry name" value="SLH_dom"/>
</dbReference>
<keyword evidence="1" id="KW-0677">Repeat</keyword>
<dbReference type="Pfam" id="PF00395">
    <property type="entry name" value="SLH"/>
    <property type="match status" value="2"/>
</dbReference>
<dbReference type="Proteomes" id="UP000628736">
    <property type="component" value="Unassembled WGS sequence"/>
</dbReference>
<evidence type="ECO:0000259" key="3">
    <source>
        <dbReference type="PROSITE" id="PS51272"/>
    </source>
</evidence>
<name>A0A8J6J101_9FIRM</name>
<proteinExistence type="predicted"/>
<dbReference type="PROSITE" id="PS51272">
    <property type="entry name" value="SLH"/>
    <property type="match status" value="1"/>
</dbReference>